<dbReference type="Pfam" id="PF02518">
    <property type="entry name" value="HATPase_c"/>
    <property type="match status" value="1"/>
</dbReference>
<dbReference type="SMART" id="SM00387">
    <property type="entry name" value="HATPase_c"/>
    <property type="match status" value="1"/>
</dbReference>
<evidence type="ECO:0000259" key="11">
    <source>
        <dbReference type="PROSITE" id="PS50885"/>
    </source>
</evidence>
<evidence type="ECO:0000256" key="4">
    <source>
        <dbReference type="ARBA" id="ARBA00022553"/>
    </source>
</evidence>
<dbReference type="EC" id="2.7.13.3" evidence="3"/>
<dbReference type="CDD" id="cd16917">
    <property type="entry name" value="HATPase_UhpB-NarQ-NarX-like"/>
    <property type="match status" value="1"/>
</dbReference>
<keyword evidence="9" id="KW-0812">Transmembrane</keyword>
<dbReference type="InterPro" id="IPR003660">
    <property type="entry name" value="HAMP_dom"/>
</dbReference>
<dbReference type="SUPFAM" id="SSF55874">
    <property type="entry name" value="ATPase domain of HSP90 chaperone/DNA topoisomerase II/histidine kinase"/>
    <property type="match status" value="1"/>
</dbReference>
<dbReference type="InterPro" id="IPR011712">
    <property type="entry name" value="Sig_transdc_His_kin_sub3_dim/P"/>
</dbReference>
<keyword evidence="4" id="KW-0597">Phosphoprotein</keyword>
<comment type="catalytic activity">
    <reaction evidence="1">
        <text>ATP + protein L-histidine = ADP + protein N-phospho-L-histidine.</text>
        <dbReference type="EC" id="2.7.13.3"/>
    </reaction>
</comment>
<feature type="transmembrane region" description="Helical" evidence="9">
    <location>
        <begin position="183"/>
        <end position="208"/>
    </location>
</feature>
<dbReference type="GO" id="GO:0046983">
    <property type="term" value="F:protein dimerization activity"/>
    <property type="evidence" value="ECO:0007669"/>
    <property type="project" value="InterPro"/>
</dbReference>
<evidence type="ECO:0000256" key="6">
    <source>
        <dbReference type="ARBA" id="ARBA00022777"/>
    </source>
</evidence>
<gene>
    <name evidence="12" type="ORF">EPA93_05465</name>
</gene>
<evidence type="ECO:0000259" key="10">
    <source>
        <dbReference type="PROSITE" id="PS50109"/>
    </source>
</evidence>
<evidence type="ECO:0000256" key="2">
    <source>
        <dbReference type="ARBA" id="ARBA00004370"/>
    </source>
</evidence>
<organism evidence="12 13">
    <name type="scientific">Ktedonosporobacter rubrisoli</name>
    <dbReference type="NCBI Taxonomy" id="2509675"/>
    <lineage>
        <taxon>Bacteria</taxon>
        <taxon>Bacillati</taxon>
        <taxon>Chloroflexota</taxon>
        <taxon>Ktedonobacteria</taxon>
        <taxon>Ktedonobacterales</taxon>
        <taxon>Ktedonosporobacteraceae</taxon>
        <taxon>Ktedonosporobacter</taxon>
    </lineage>
</organism>
<evidence type="ECO:0000256" key="3">
    <source>
        <dbReference type="ARBA" id="ARBA00012438"/>
    </source>
</evidence>
<comment type="subcellular location">
    <subcellularLocation>
        <location evidence="2">Membrane</location>
    </subcellularLocation>
</comment>
<evidence type="ECO:0000313" key="13">
    <source>
        <dbReference type="Proteomes" id="UP000290365"/>
    </source>
</evidence>
<evidence type="ECO:0000256" key="8">
    <source>
        <dbReference type="SAM" id="Coils"/>
    </source>
</evidence>
<dbReference type="InterPro" id="IPR005467">
    <property type="entry name" value="His_kinase_dom"/>
</dbReference>
<dbReference type="Gene3D" id="6.10.340.10">
    <property type="match status" value="1"/>
</dbReference>
<evidence type="ECO:0000256" key="1">
    <source>
        <dbReference type="ARBA" id="ARBA00000085"/>
    </source>
</evidence>
<accession>A0A4P6JK16</accession>
<dbReference type="PROSITE" id="PS50109">
    <property type="entry name" value="HIS_KIN"/>
    <property type="match status" value="1"/>
</dbReference>
<reference evidence="12 13" key="1">
    <citation type="submission" date="2019-01" db="EMBL/GenBank/DDBJ databases">
        <title>Ktedonosporobacter rubrisoli SCAWS-G2.</title>
        <authorList>
            <person name="Huang Y."/>
            <person name="Yan B."/>
        </authorList>
    </citation>
    <scope>NUCLEOTIDE SEQUENCE [LARGE SCALE GENOMIC DNA]</scope>
    <source>
        <strain evidence="12 13">SCAWS-G2</strain>
    </source>
</reference>
<dbReference type="PANTHER" id="PTHR24421">
    <property type="entry name" value="NITRATE/NITRITE SENSOR PROTEIN NARX-RELATED"/>
    <property type="match status" value="1"/>
</dbReference>
<dbReference type="GO" id="GO:0000155">
    <property type="term" value="F:phosphorelay sensor kinase activity"/>
    <property type="evidence" value="ECO:0007669"/>
    <property type="project" value="InterPro"/>
</dbReference>
<dbReference type="SUPFAM" id="SSF158472">
    <property type="entry name" value="HAMP domain-like"/>
    <property type="match status" value="1"/>
</dbReference>
<dbReference type="RefSeq" id="WP_129886077.1">
    <property type="nucleotide sequence ID" value="NZ_CP035758.1"/>
</dbReference>
<dbReference type="Proteomes" id="UP000290365">
    <property type="component" value="Chromosome"/>
</dbReference>
<dbReference type="Gene3D" id="1.20.5.1930">
    <property type="match status" value="1"/>
</dbReference>
<dbReference type="InterPro" id="IPR050482">
    <property type="entry name" value="Sensor_HK_TwoCompSys"/>
</dbReference>
<keyword evidence="5" id="KW-0808">Transferase</keyword>
<dbReference type="CDD" id="cd06225">
    <property type="entry name" value="HAMP"/>
    <property type="match status" value="1"/>
</dbReference>
<dbReference type="GO" id="GO:0016020">
    <property type="term" value="C:membrane"/>
    <property type="evidence" value="ECO:0007669"/>
    <property type="project" value="UniProtKB-SubCell"/>
</dbReference>
<feature type="transmembrane region" description="Helical" evidence="9">
    <location>
        <begin position="20"/>
        <end position="40"/>
    </location>
</feature>
<evidence type="ECO:0000256" key="7">
    <source>
        <dbReference type="ARBA" id="ARBA00023012"/>
    </source>
</evidence>
<keyword evidence="7" id="KW-0902">Two-component regulatory system</keyword>
<dbReference type="SMART" id="SM00304">
    <property type="entry name" value="HAMP"/>
    <property type="match status" value="1"/>
</dbReference>
<keyword evidence="6 12" id="KW-0418">Kinase</keyword>
<dbReference type="Gene3D" id="3.30.565.10">
    <property type="entry name" value="Histidine kinase-like ATPase, C-terminal domain"/>
    <property type="match status" value="1"/>
</dbReference>
<name>A0A4P6JK16_KTERU</name>
<dbReference type="Pfam" id="PF07730">
    <property type="entry name" value="HisKA_3"/>
    <property type="match status" value="1"/>
</dbReference>
<dbReference type="KEGG" id="kbs:EPA93_05465"/>
<proteinExistence type="predicted"/>
<protein>
    <recommendedName>
        <fullName evidence="3">histidine kinase</fullName>
        <ecNumber evidence="3">2.7.13.3</ecNumber>
    </recommendedName>
</protein>
<sequence>MNSAIPLPWHFHRLRWKLTISYLLTSLIVLLVLELLVILIGTTATEAQRKTLLSGQAQRLVQAASLTAPAAGATRQQQFQALWDLLKDNAIDIQGYLAVISPDGQVIRMAGNAAPSTNAGLPGSVQQDIRQARSAQPAPSSQARVSFVADSAYAVAPFGESGIQHEVLLARVQSARSNGFPDLLVFFGASALIFFLGAGSVGLAFGFVTARGLVRRLQHIAVAVEGWSRGNFSIFVSDDSRDELGQLAHRLNLMAHQLQELLSTRQDLATLEERNRLARELHDSVKQQVFAVSLHISTTRAFMGRNEQAAQTHLLKAEGLIRQAQSELTTLIRELRPVALEGRSLAEALRDFTHSWQEQTGIAVELRLEGAQEVPLAIENAFFRIAQEGLANVARHSQATAATVHLSCKEMISLTISDNGRGFVLSERARQGFGLSSMRERAQALGAHFEVESTKNAGTTITVQCQQTQREA</sequence>
<feature type="coiled-coil region" evidence="8">
    <location>
        <begin position="254"/>
        <end position="288"/>
    </location>
</feature>
<dbReference type="InterPro" id="IPR036890">
    <property type="entry name" value="HATPase_C_sf"/>
</dbReference>
<dbReference type="Pfam" id="PF00672">
    <property type="entry name" value="HAMP"/>
    <property type="match status" value="1"/>
</dbReference>
<feature type="domain" description="Histidine kinase" evidence="10">
    <location>
        <begin position="276"/>
        <end position="469"/>
    </location>
</feature>
<dbReference type="EMBL" id="CP035758">
    <property type="protein sequence ID" value="QBD75479.1"/>
    <property type="molecule type" value="Genomic_DNA"/>
</dbReference>
<dbReference type="AlphaFoldDB" id="A0A4P6JK16"/>
<dbReference type="InterPro" id="IPR003594">
    <property type="entry name" value="HATPase_dom"/>
</dbReference>
<dbReference type="OrthoDB" id="9781904at2"/>
<keyword evidence="13" id="KW-1185">Reference proteome</keyword>
<dbReference type="PROSITE" id="PS50885">
    <property type="entry name" value="HAMP"/>
    <property type="match status" value="1"/>
</dbReference>
<evidence type="ECO:0000256" key="5">
    <source>
        <dbReference type="ARBA" id="ARBA00022679"/>
    </source>
</evidence>
<evidence type="ECO:0000313" key="12">
    <source>
        <dbReference type="EMBL" id="QBD75479.1"/>
    </source>
</evidence>
<evidence type="ECO:0000256" key="9">
    <source>
        <dbReference type="SAM" id="Phobius"/>
    </source>
</evidence>
<feature type="domain" description="HAMP" evidence="11">
    <location>
        <begin position="211"/>
        <end position="263"/>
    </location>
</feature>
<keyword evidence="9" id="KW-0472">Membrane</keyword>
<keyword evidence="8" id="KW-0175">Coiled coil</keyword>
<keyword evidence="9" id="KW-1133">Transmembrane helix</keyword>